<evidence type="ECO:0000313" key="3">
    <source>
        <dbReference type="Proteomes" id="UP000240649"/>
    </source>
</evidence>
<organism evidence="2 3">
    <name type="scientific">Salmonella phage SE131</name>
    <dbReference type="NCBI Taxonomy" id="2081631"/>
    <lineage>
        <taxon>Viruses</taxon>
        <taxon>Duplodnaviria</taxon>
        <taxon>Heunggongvirae</taxon>
        <taxon>Uroviricota</taxon>
        <taxon>Caudoviricetes</taxon>
        <taxon>Grimontviridae</taxon>
        <taxon>Moazamivirus</taxon>
        <taxon>Moazamivirus SE131</taxon>
    </lineage>
</organism>
<name>A0A2P1CAB1_9CAUD</name>
<feature type="compositionally biased region" description="Basic and acidic residues" evidence="1">
    <location>
        <begin position="33"/>
        <end position="50"/>
    </location>
</feature>
<sequence length="50" mass="5996">MWKHIKNFFCKDIIEALNHDRFTSIKQSGGSKTYDRYEPSRNLHSEPKLQ</sequence>
<dbReference type="KEGG" id="vg:77948245"/>
<evidence type="ECO:0000313" key="2">
    <source>
        <dbReference type="EMBL" id="AVJ48152.1"/>
    </source>
</evidence>
<accession>A0A2P1CAB1</accession>
<reference evidence="2 3" key="1">
    <citation type="submission" date="2018-01" db="EMBL/GenBank/DDBJ databases">
        <title>Draft Genome Sequence of Salmonella Enteritidis Phage SE131.</title>
        <authorList>
            <person name="Kim Y."/>
            <person name="Han B.K."/>
            <person name="Kim H."/>
            <person name="Kim D."/>
        </authorList>
    </citation>
    <scope>NUCLEOTIDE SEQUENCE [LARGE SCALE GENOMIC DNA]</scope>
</reference>
<dbReference type="GeneID" id="77948245"/>
<protein>
    <submittedName>
        <fullName evidence="2">Uncharacterized protein</fullName>
    </submittedName>
</protein>
<evidence type="ECO:0000256" key="1">
    <source>
        <dbReference type="SAM" id="MobiDB-lite"/>
    </source>
</evidence>
<dbReference type="RefSeq" id="YP_010672001.1">
    <property type="nucleotide sequence ID" value="NC_070974.1"/>
</dbReference>
<feature type="region of interest" description="Disordered" evidence="1">
    <location>
        <begin position="27"/>
        <end position="50"/>
    </location>
</feature>
<dbReference type="EMBL" id="MG873442">
    <property type="protein sequence ID" value="AVJ48152.1"/>
    <property type="molecule type" value="Genomic_DNA"/>
</dbReference>
<proteinExistence type="predicted"/>
<keyword evidence="3" id="KW-1185">Reference proteome</keyword>
<dbReference type="Proteomes" id="UP000240649">
    <property type="component" value="Segment"/>
</dbReference>